<feature type="compositionally biased region" description="Low complexity" evidence="4">
    <location>
        <begin position="318"/>
        <end position="331"/>
    </location>
</feature>
<dbReference type="PANTHER" id="PTHR18849">
    <property type="entry name" value="LEUCINE RICH REPEAT PROTEIN"/>
    <property type="match status" value="1"/>
</dbReference>
<dbReference type="PANTHER" id="PTHR18849:SF0">
    <property type="entry name" value="CILIA- AND FLAGELLA-ASSOCIATED PROTEIN 410-RELATED"/>
    <property type="match status" value="1"/>
</dbReference>
<feature type="compositionally biased region" description="Polar residues" evidence="4">
    <location>
        <begin position="649"/>
        <end position="666"/>
    </location>
</feature>
<dbReference type="InterPro" id="IPR001611">
    <property type="entry name" value="Leu-rich_rpt"/>
</dbReference>
<evidence type="ECO:0000256" key="4">
    <source>
        <dbReference type="SAM" id="MobiDB-lite"/>
    </source>
</evidence>
<comment type="subcellular location">
    <subcellularLocation>
        <location evidence="1">Cytoplasm</location>
        <location evidence="1">Cytoskeleton</location>
        <location evidence="1">Cilium axoneme</location>
    </subcellularLocation>
</comment>
<accession>A0A8J4GX53</accession>
<feature type="compositionally biased region" description="Low complexity" evidence="4">
    <location>
        <begin position="394"/>
        <end position="406"/>
    </location>
</feature>
<dbReference type="SUPFAM" id="SSF52075">
    <property type="entry name" value="Outer arm dynein light chain 1"/>
    <property type="match status" value="1"/>
</dbReference>
<keyword evidence="2" id="KW-0433">Leucine-rich repeat</keyword>
<feature type="compositionally biased region" description="Low complexity" evidence="4">
    <location>
        <begin position="233"/>
        <end position="261"/>
    </location>
</feature>
<gene>
    <name evidence="5" type="ORF">Vretimale_17900</name>
</gene>
<name>A0A8J4GX53_9CHLO</name>
<dbReference type="Pfam" id="PF12799">
    <property type="entry name" value="LRR_4"/>
    <property type="match status" value="1"/>
</dbReference>
<dbReference type="InterPro" id="IPR032675">
    <property type="entry name" value="LRR_dom_sf"/>
</dbReference>
<sequence>MSITAWDIKEAAFSSDVKEIEELILTNKGATDVTALAQASNLRSLSLAFNSLASLSGLAPLVRLQSLNVSHNQLASLKGLQALSCLVTLNASHNKVVSLAPLSGLNCLADLWIQNNCVAAPGELRVLAGLPALQRLAIANNPLAKALPGDQLRSVALRLCPGLRVIDGRPVDQAERATSDSMDLEALLSLRPGAPGSAPATPPTLGSIGTLGSRPGSGNSATPSYNGDAGRTSAGARVGRPGGRPSSGALGLPDSRLPAAASRRRTPRSNSYDSLTGAAQQSDSGGGGGDLGLIADDDAAAAALAAAAAALEARASSSSFASSGSFRSGSSKLPQSGGGRRPPLPGGGAGGAAAGGGALRPASQLQGTQFQAVLDALPRFESAKLPARYNGAQAKPRGSAGPAAAAKPPPDAHLVEYEAKYPAQRGGGKAVVVRRDGSAAAFWPGGDMAATIDAEYSNAYATLMGSSEGSSDGNDESDGSGSRASVTPVSYKMMVMYRAGGVAVSWDAMGGFVQYPSGGLMLIYSRSTGSGTCYSPSGEITRRWRDLDAAAAPSPPPAVTISLPFPLASASPRAPPPPPPAHVDMQLDPHLGVRFVSATHSLELYLSCETIRYRFRCGANSPGDIWDPPPGRGDGSGGGGGSVSGSRVQTPQYDRQPSTPSGTTTREMPVIGEGPGGGGGAADSEKDGGGKLPLPSFLRNLARQGGAGTHRPVGAAAGTKQCPPMAARPAAEDGFSGAAAAASASEGLMGIASITAGLQALDDGLQAWLSRDSKGKTDSLPRSTGSSGQCPPLAPPPSSLSGAGAASPSPAKGRRTGGGNGVNAARAVAAQVEAEEAGAADDSEAIEAAALAALAAAEPGSNVMAMGGGTGSGEAWPRLQGALGNDGSREGGAATVGGDGASRGIDSIVAEQLAAARKLAADSLAAAMAAANAATSIGSSSS</sequence>
<proteinExistence type="predicted"/>
<dbReference type="PROSITE" id="PS51450">
    <property type="entry name" value="LRR"/>
    <property type="match status" value="3"/>
</dbReference>
<keyword evidence="3" id="KW-0677">Repeat</keyword>
<feature type="compositionally biased region" description="Polar residues" evidence="4">
    <location>
        <begin position="216"/>
        <end position="225"/>
    </location>
</feature>
<evidence type="ECO:0000256" key="1">
    <source>
        <dbReference type="ARBA" id="ARBA00004430"/>
    </source>
</evidence>
<feature type="region of interest" description="Disordered" evidence="4">
    <location>
        <begin position="466"/>
        <end position="485"/>
    </location>
</feature>
<evidence type="ECO:0000256" key="2">
    <source>
        <dbReference type="ARBA" id="ARBA00022614"/>
    </source>
</evidence>
<dbReference type="EMBL" id="BNCQ01000061">
    <property type="protein sequence ID" value="GIM15023.1"/>
    <property type="molecule type" value="Genomic_DNA"/>
</dbReference>
<feature type="region of interest" description="Disordered" evidence="4">
    <location>
        <begin position="865"/>
        <end position="902"/>
    </location>
</feature>
<dbReference type="GO" id="GO:0005930">
    <property type="term" value="C:axoneme"/>
    <property type="evidence" value="ECO:0007669"/>
    <property type="project" value="UniProtKB-SubCell"/>
</dbReference>
<feature type="compositionally biased region" description="Gly residues" evidence="4">
    <location>
        <begin position="336"/>
        <end position="358"/>
    </location>
</feature>
<feature type="region of interest" description="Disordered" evidence="4">
    <location>
        <begin position="391"/>
        <end position="410"/>
    </location>
</feature>
<protein>
    <submittedName>
        <fullName evidence="5">Uncharacterized protein</fullName>
    </submittedName>
</protein>
<evidence type="ECO:0000256" key="3">
    <source>
        <dbReference type="ARBA" id="ARBA00022737"/>
    </source>
</evidence>
<feature type="region of interest" description="Disordered" evidence="4">
    <location>
        <begin position="772"/>
        <end position="822"/>
    </location>
</feature>
<evidence type="ECO:0000313" key="5">
    <source>
        <dbReference type="EMBL" id="GIM15023.1"/>
    </source>
</evidence>
<dbReference type="AlphaFoldDB" id="A0A8J4GX53"/>
<reference evidence="5" key="1">
    <citation type="journal article" date="2021" name="Proc. Natl. Acad. Sci. U.S.A.">
        <title>Three genomes in the algal genus Volvox reveal the fate of a haploid sex-determining region after a transition to homothallism.</title>
        <authorList>
            <person name="Yamamoto K."/>
            <person name="Hamaji T."/>
            <person name="Kawai-Toyooka H."/>
            <person name="Matsuzaki R."/>
            <person name="Takahashi F."/>
            <person name="Nishimura Y."/>
            <person name="Kawachi M."/>
            <person name="Noguchi H."/>
            <person name="Minakuchi Y."/>
            <person name="Umen J.G."/>
            <person name="Toyoda A."/>
            <person name="Nozaki H."/>
        </authorList>
    </citation>
    <scope>NUCLEOTIDE SEQUENCE</scope>
    <source>
        <strain evidence="5">NIES-3785</strain>
    </source>
</reference>
<dbReference type="InterPro" id="IPR025875">
    <property type="entry name" value="Leu-rich_rpt_4"/>
</dbReference>
<feature type="compositionally biased region" description="Low complexity" evidence="4">
    <location>
        <begin position="799"/>
        <end position="811"/>
    </location>
</feature>
<organism evidence="5 6">
    <name type="scientific">Volvox reticuliferus</name>
    <dbReference type="NCBI Taxonomy" id="1737510"/>
    <lineage>
        <taxon>Eukaryota</taxon>
        <taxon>Viridiplantae</taxon>
        <taxon>Chlorophyta</taxon>
        <taxon>core chlorophytes</taxon>
        <taxon>Chlorophyceae</taxon>
        <taxon>CS clade</taxon>
        <taxon>Chlamydomonadales</taxon>
        <taxon>Volvocaceae</taxon>
        <taxon>Volvox</taxon>
    </lineage>
</organism>
<dbReference type="Proteomes" id="UP000722791">
    <property type="component" value="Unassembled WGS sequence"/>
</dbReference>
<feature type="compositionally biased region" description="Polar residues" evidence="4">
    <location>
        <begin position="780"/>
        <end position="789"/>
    </location>
</feature>
<feature type="region of interest" description="Disordered" evidence="4">
    <location>
        <begin position="621"/>
        <end position="730"/>
    </location>
</feature>
<comment type="caution">
    <text evidence="5">The sequence shown here is derived from an EMBL/GenBank/DDBJ whole genome shotgun (WGS) entry which is preliminary data.</text>
</comment>
<dbReference type="SMART" id="SM00365">
    <property type="entry name" value="LRR_SD22"/>
    <property type="match status" value="3"/>
</dbReference>
<dbReference type="Gene3D" id="3.80.10.10">
    <property type="entry name" value="Ribonuclease Inhibitor"/>
    <property type="match status" value="1"/>
</dbReference>
<feature type="region of interest" description="Disordered" evidence="4">
    <location>
        <begin position="190"/>
        <end position="290"/>
    </location>
</feature>
<feature type="compositionally biased region" description="Gly residues" evidence="4">
    <location>
        <begin position="632"/>
        <end position="643"/>
    </location>
</feature>
<evidence type="ECO:0000313" key="6">
    <source>
        <dbReference type="Proteomes" id="UP000722791"/>
    </source>
</evidence>
<feature type="region of interest" description="Disordered" evidence="4">
    <location>
        <begin position="318"/>
        <end position="362"/>
    </location>
</feature>